<dbReference type="SUPFAM" id="SSF69593">
    <property type="entry name" value="Glycerol-3-phosphate (1)-acyltransferase"/>
    <property type="match status" value="1"/>
</dbReference>
<dbReference type="RefSeq" id="WP_060934989.1">
    <property type="nucleotide sequence ID" value="NZ_KQ960424.1"/>
</dbReference>
<organism evidence="2 3">
    <name type="scientific">Porphyromonas somerae</name>
    <dbReference type="NCBI Taxonomy" id="322095"/>
    <lineage>
        <taxon>Bacteria</taxon>
        <taxon>Pseudomonadati</taxon>
        <taxon>Bacteroidota</taxon>
        <taxon>Bacteroidia</taxon>
        <taxon>Bacteroidales</taxon>
        <taxon>Porphyromonadaceae</taxon>
        <taxon>Porphyromonas</taxon>
    </lineage>
</organism>
<proteinExistence type="predicted"/>
<dbReference type="PATRIC" id="fig|322095.3.peg.480"/>
<dbReference type="InterPro" id="IPR002123">
    <property type="entry name" value="Plipid/glycerol_acylTrfase"/>
</dbReference>
<sequence length="291" mass="33666">MQPLTEQPQYSSQDHPLAIHIGKVLEEKAGKRLPPFVLRLLERIIHQREINDVLYRYGHLDGMDFLEALMGEFAVTTEWVHPERLPESGRCIFVCNHPLGGMDGISLSYMLGKRYGDVRYMVTDFLYYLRPLQSVFLPVNNRQGSQGRESITMLQEAMRSDVPIGTFPAGSCSRIFDGKLQDRPWHKTFVSLAIANERDIVPLHYVGQNSRHFYWIWHIKEALRMKFDPGQALLPDELFRAHGSHFKVIVGEPISWQSLRDSGLTPQQEAQRIRALSYQLRDEYDATLTKR</sequence>
<gene>
    <name evidence="2" type="ORF">HMPREF3185_00489</name>
</gene>
<dbReference type="Pfam" id="PF19576">
    <property type="entry name" value="Acyltransf_2"/>
    <property type="match status" value="1"/>
</dbReference>
<evidence type="ECO:0000313" key="3">
    <source>
        <dbReference type="Proteomes" id="UP000070224"/>
    </source>
</evidence>
<dbReference type="GO" id="GO:0016746">
    <property type="term" value="F:acyltransferase activity"/>
    <property type="evidence" value="ECO:0007669"/>
    <property type="project" value="UniProtKB-KW"/>
</dbReference>
<dbReference type="OrthoDB" id="1113830at2"/>
<dbReference type="Proteomes" id="UP000070224">
    <property type="component" value="Unassembled WGS sequence"/>
</dbReference>
<keyword evidence="3" id="KW-1185">Reference proteome</keyword>
<evidence type="ECO:0000259" key="1">
    <source>
        <dbReference type="SMART" id="SM00563"/>
    </source>
</evidence>
<dbReference type="InterPro" id="IPR045746">
    <property type="entry name" value="ACT14924-like_Acyltransf_dom"/>
</dbReference>
<comment type="caution">
    <text evidence="2">The sequence shown here is derived from an EMBL/GenBank/DDBJ whole genome shotgun (WGS) entry which is preliminary data.</text>
</comment>
<reference evidence="3" key="1">
    <citation type="submission" date="2016-01" db="EMBL/GenBank/DDBJ databases">
        <authorList>
            <person name="Mitreva M."/>
            <person name="Pepin K.H."/>
            <person name="Mihindukulasuriya K.A."/>
            <person name="Fulton R."/>
            <person name="Fronick C."/>
            <person name="O'Laughlin M."/>
            <person name="Miner T."/>
            <person name="Herter B."/>
            <person name="Rosa B.A."/>
            <person name="Cordes M."/>
            <person name="Tomlinson C."/>
            <person name="Wollam A."/>
            <person name="Palsikar V.B."/>
            <person name="Mardis E.R."/>
            <person name="Wilson R.K."/>
        </authorList>
    </citation>
    <scope>NUCLEOTIDE SEQUENCE [LARGE SCALE GENOMIC DNA]</scope>
    <source>
        <strain evidence="3">KA00683</strain>
    </source>
</reference>
<keyword evidence="2" id="KW-0012">Acyltransferase</keyword>
<accession>A0A134BCD1</accession>
<protein>
    <submittedName>
        <fullName evidence="2">Acyltransferase</fullName>
    </submittedName>
</protein>
<dbReference type="STRING" id="322095.HMPREF3185_00489"/>
<dbReference type="EMBL" id="LSDK01000035">
    <property type="protein sequence ID" value="KXB77607.1"/>
    <property type="molecule type" value="Genomic_DNA"/>
</dbReference>
<dbReference type="AlphaFoldDB" id="A0A134BCD1"/>
<keyword evidence="2" id="KW-0808">Transferase</keyword>
<evidence type="ECO:0000313" key="2">
    <source>
        <dbReference type="EMBL" id="KXB77607.1"/>
    </source>
</evidence>
<feature type="domain" description="Phospholipid/glycerol acyltransferase" evidence="1">
    <location>
        <begin position="91"/>
        <end position="208"/>
    </location>
</feature>
<name>A0A134BCD1_9PORP</name>
<dbReference type="SMART" id="SM00563">
    <property type="entry name" value="PlsC"/>
    <property type="match status" value="1"/>
</dbReference>